<evidence type="ECO:0000256" key="5">
    <source>
        <dbReference type="ARBA" id="ARBA00019542"/>
    </source>
</evidence>
<evidence type="ECO:0000256" key="3">
    <source>
        <dbReference type="ARBA" id="ARBA00005814"/>
    </source>
</evidence>
<dbReference type="SMART" id="SM00382">
    <property type="entry name" value="AAA"/>
    <property type="match status" value="1"/>
</dbReference>
<comment type="catalytic activity">
    <reaction evidence="23">
        <text>dehydroepiandrosterone 3-sulfate(in) + ATP + H2O = dehydroepiandrosterone 3-sulfate(out) + ADP + phosphate + H(+)</text>
        <dbReference type="Rhea" id="RHEA:61364"/>
        <dbReference type="ChEBI" id="CHEBI:15377"/>
        <dbReference type="ChEBI" id="CHEBI:15378"/>
        <dbReference type="ChEBI" id="CHEBI:30616"/>
        <dbReference type="ChEBI" id="CHEBI:43474"/>
        <dbReference type="ChEBI" id="CHEBI:57905"/>
        <dbReference type="ChEBI" id="CHEBI:456216"/>
    </reaction>
    <physiologicalReaction direction="left-to-right" evidence="23">
        <dbReference type="Rhea" id="RHEA:61365"/>
    </physiologicalReaction>
</comment>
<dbReference type="GO" id="GO:0015562">
    <property type="term" value="F:efflux transmembrane transporter activity"/>
    <property type="evidence" value="ECO:0007669"/>
    <property type="project" value="UniProtKB-ARBA"/>
</dbReference>
<evidence type="ECO:0000256" key="27">
    <source>
        <dbReference type="ARBA" id="ARBA00047576"/>
    </source>
</evidence>
<keyword evidence="14" id="KW-0445">Lipid transport</keyword>
<comment type="catalytic activity">
    <reaction evidence="21">
        <text>ATP + H2O + xenobioticSide 1 = ADP + phosphate + xenobioticSide 2.</text>
        <dbReference type="EC" id="7.6.2.2"/>
    </reaction>
</comment>
<evidence type="ECO:0000313" key="39">
    <source>
        <dbReference type="Ensembl" id="ENSCMIP00000039007.1"/>
    </source>
</evidence>
<keyword evidence="18" id="KW-0325">Glycoprotein</keyword>
<comment type="catalytic activity">
    <reaction evidence="29">
        <text>riboflavin(in) + ATP + H2O = riboflavin(out) + ADP + phosphate + H(+)</text>
        <dbReference type="Rhea" id="RHEA:61352"/>
        <dbReference type="ChEBI" id="CHEBI:15377"/>
        <dbReference type="ChEBI" id="CHEBI:15378"/>
        <dbReference type="ChEBI" id="CHEBI:30616"/>
        <dbReference type="ChEBI" id="CHEBI:43474"/>
        <dbReference type="ChEBI" id="CHEBI:57986"/>
        <dbReference type="ChEBI" id="CHEBI:456216"/>
    </reaction>
    <physiologicalReaction direction="left-to-right" evidence="29">
        <dbReference type="Rhea" id="RHEA:61353"/>
    </physiologicalReaction>
</comment>
<dbReference type="FunFam" id="3.40.50.300:FF:000622">
    <property type="entry name" value="ATP-binding cassette sub-family G member 2"/>
    <property type="match status" value="1"/>
</dbReference>
<dbReference type="GO" id="GO:0006869">
    <property type="term" value="P:lipid transport"/>
    <property type="evidence" value="ECO:0007669"/>
    <property type="project" value="UniProtKB-KW"/>
</dbReference>
<comment type="catalytic activity">
    <reaction evidence="34">
        <text>indoxyl sulfate(in) + ATP + H2O = indoxyl sulfate(out) + ADP + phosphate + H(+)</text>
        <dbReference type="Rhea" id="RHEA:61332"/>
        <dbReference type="ChEBI" id="CHEBI:15377"/>
        <dbReference type="ChEBI" id="CHEBI:15378"/>
        <dbReference type="ChEBI" id="CHEBI:30616"/>
        <dbReference type="ChEBI" id="CHEBI:43474"/>
        <dbReference type="ChEBI" id="CHEBI:144643"/>
        <dbReference type="ChEBI" id="CHEBI:456216"/>
    </reaction>
    <physiologicalReaction direction="left-to-right" evidence="34">
        <dbReference type="Rhea" id="RHEA:61333"/>
    </physiologicalReaction>
</comment>
<reference evidence="39" key="5">
    <citation type="submission" date="2025-09" db="UniProtKB">
        <authorList>
            <consortium name="Ensembl"/>
        </authorList>
    </citation>
    <scope>IDENTIFICATION</scope>
</reference>
<dbReference type="GO" id="GO:0016887">
    <property type="term" value="F:ATP hydrolysis activity"/>
    <property type="evidence" value="ECO:0007669"/>
    <property type="project" value="InterPro"/>
</dbReference>
<evidence type="ECO:0000256" key="21">
    <source>
        <dbReference type="ARBA" id="ARBA00034018"/>
    </source>
</evidence>
<evidence type="ECO:0000256" key="8">
    <source>
        <dbReference type="ARBA" id="ARBA00022553"/>
    </source>
</evidence>
<feature type="transmembrane region" description="Helical" evidence="37">
    <location>
        <begin position="483"/>
        <end position="511"/>
    </location>
</feature>
<keyword evidence="9 37" id="KW-0812">Transmembrane</keyword>
<evidence type="ECO:0000256" key="4">
    <source>
        <dbReference type="ARBA" id="ARBA00012191"/>
    </source>
</evidence>
<evidence type="ECO:0000256" key="35">
    <source>
        <dbReference type="ARBA" id="ARBA00049490"/>
    </source>
</evidence>
<comment type="catalytic activity">
    <reaction evidence="28">
        <text>4-methylumbelliferone beta-D-glucuronate(in) + ATP + H2O = 4-methylumbelliferone beta-D-glucuronate(out) + ADP + phosphate + H(+)</text>
        <dbReference type="Rhea" id="RHEA:61372"/>
        <dbReference type="ChEBI" id="CHEBI:15377"/>
        <dbReference type="ChEBI" id="CHEBI:15378"/>
        <dbReference type="ChEBI" id="CHEBI:30616"/>
        <dbReference type="ChEBI" id="CHEBI:43474"/>
        <dbReference type="ChEBI" id="CHEBI:144582"/>
        <dbReference type="ChEBI" id="CHEBI:456216"/>
    </reaction>
    <physiologicalReaction direction="left-to-right" evidence="28">
        <dbReference type="Rhea" id="RHEA:61373"/>
    </physiologicalReaction>
</comment>
<comment type="subcellular location">
    <subcellularLocation>
        <location evidence="2">Apical cell membrane</location>
        <topology evidence="2">Multi-pass membrane protein</topology>
    </subcellularLocation>
    <subcellularLocation>
        <location evidence="1">Mitochondrion membrane</location>
        <topology evidence="1">Multi-pass membrane protein</topology>
    </subcellularLocation>
</comment>
<comment type="catalytic activity">
    <reaction evidence="30">
        <text>methotrexate(in) + ATP + H2O = methotrexate(out) + ADP + phosphate + H(+)</text>
        <dbReference type="Rhea" id="RHEA:61356"/>
        <dbReference type="ChEBI" id="CHEBI:15377"/>
        <dbReference type="ChEBI" id="CHEBI:15378"/>
        <dbReference type="ChEBI" id="CHEBI:30616"/>
        <dbReference type="ChEBI" id="CHEBI:43474"/>
        <dbReference type="ChEBI" id="CHEBI:50681"/>
        <dbReference type="ChEBI" id="CHEBI:456216"/>
    </reaction>
    <physiologicalReaction direction="left-to-right" evidence="30">
        <dbReference type="Rhea" id="RHEA:61357"/>
    </physiologicalReaction>
</comment>
<proteinExistence type="inferred from homology"/>
<dbReference type="InterPro" id="IPR003439">
    <property type="entry name" value="ABC_transporter-like_ATP-bd"/>
</dbReference>
<keyword evidence="40" id="KW-1185">Reference proteome</keyword>
<evidence type="ECO:0000256" key="10">
    <source>
        <dbReference type="ARBA" id="ARBA00022741"/>
    </source>
</evidence>
<dbReference type="InterPro" id="IPR043926">
    <property type="entry name" value="ABCG_dom"/>
</dbReference>
<dbReference type="Proteomes" id="UP000314986">
    <property type="component" value="Unassembled WGS sequence"/>
</dbReference>
<evidence type="ECO:0000256" key="24">
    <source>
        <dbReference type="ARBA" id="ARBA00047354"/>
    </source>
</evidence>
<evidence type="ECO:0000256" key="6">
    <source>
        <dbReference type="ARBA" id="ARBA00022448"/>
    </source>
</evidence>
<keyword evidence="7" id="KW-1003">Cell membrane</keyword>
<keyword evidence="8" id="KW-0597">Phosphoprotein</keyword>
<evidence type="ECO:0000259" key="38">
    <source>
        <dbReference type="PROSITE" id="PS50893"/>
    </source>
</evidence>
<evidence type="ECO:0000256" key="1">
    <source>
        <dbReference type="ARBA" id="ARBA00004225"/>
    </source>
</evidence>
<dbReference type="PANTHER" id="PTHR48041">
    <property type="entry name" value="ABC TRANSPORTER G FAMILY MEMBER 28"/>
    <property type="match status" value="1"/>
</dbReference>
<evidence type="ECO:0000256" key="11">
    <source>
        <dbReference type="ARBA" id="ARBA00022840"/>
    </source>
</evidence>
<keyword evidence="17" id="KW-1015">Disulfide bond</keyword>
<evidence type="ECO:0000256" key="28">
    <source>
        <dbReference type="ARBA" id="ARBA00047877"/>
    </source>
</evidence>
<evidence type="ECO:0000256" key="14">
    <source>
        <dbReference type="ARBA" id="ARBA00023055"/>
    </source>
</evidence>
<dbReference type="GO" id="GO:0008559">
    <property type="term" value="F:ABC-type xenobiotic transporter activity"/>
    <property type="evidence" value="ECO:0007669"/>
    <property type="project" value="UniProtKB-EC"/>
</dbReference>
<dbReference type="InterPro" id="IPR050352">
    <property type="entry name" value="ABCG_transporters"/>
</dbReference>
<keyword evidence="6" id="KW-0813">Transport</keyword>
<feature type="transmembrane region" description="Helical" evidence="37">
    <location>
        <begin position="447"/>
        <end position="471"/>
    </location>
</feature>
<comment type="similarity">
    <text evidence="3">Belongs to the ABC transporter superfamily. ABCG family. Eye pigment precursor importer (TC 3.A.1.204) subfamily.</text>
</comment>
<feature type="transmembrane region" description="Helical" evidence="37">
    <location>
        <begin position="406"/>
        <end position="427"/>
    </location>
</feature>
<comment type="catalytic activity">
    <reaction evidence="33">
        <text>4-methylumbelliferone sulfate(in) + ATP + H2O = 4-methylumbelliferone sulfate(out) + ADP + phosphate + H(+)</text>
        <dbReference type="Rhea" id="RHEA:61368"/>
        <dbReference type="ChEBI" id="CHEBI:15377"/>
        <dbReference type="ChEBI" id="CHEBI:15378"/>
        <dbReference type="ChEBI" id="CHEBI:30616"/>
        <dbReference type="ChEBI" id="CHEBI:43474"/>
        <dbReference type="ChEBI" id="CHEBI:144581"/>
        <dbReference type="ChEBI" id="CHEBI:456216"/>
    </reaction>
    <physiologicalReaction direction="left-to-right" evidence="33">
        <dbReference type="Rhea" id="RHEA:61369"/>
    </physiologicalReaction>
</comment>
<protein>
    <recommendedName>
        <fullName evidence="5">Broad substrate specificity ATP-binding cassette transporter ABCG2</fullName>
        <ecNumber evidence="4">7.6.2.2</ecNumber>
    </recommendedName>
    <alternativeName>
        <fullName evidence="19">ATP-binding cassette sub-family G member 2</fullName>
    </alternativeName>
    <alternativeName>
        <fullName evidence="20">Urate exporter</fullName>
    </alternativeName>
</protein>
<evidence type="ECO:0000256" key="20">
    <source>
        <dbReference type="ARBA" id="ARBA00031848"/>
    </source>
</evidence>
<dbReference type="PROSITE" id="PS50893">
    <property type="entry name" value="ABC_TRANSPORTER_2"/>
    <property type="match status" value="1"/>
</dbReference>
<dbReference type="GO" id="GO:0005524">
    <property type="term" value="F:ATP binding"/>
    <property type="evidence" value="ECO:0007669"/>
    <property type="project" value="UniProtKB-KW"/>
</dbReference>
<evidence type="ECO:0000256" key="2">
    <source>
        <dbReference type="ARBA" id="ARBA00004424"/>
    </source>
</evidence>
<evidence type="ECO:0000256" key="34">
    <source>
        <dbReference type="ARBA" id="ARBA00049205"/>
    </source>
</evidence>
<organism evidence="39 40">
    <name type="scientific">Callorhinchus milii</name>
    <name type="common">Ghost shark</name>
    <dbReference type="NCBI Taxonomy" id="7868"/>
    <lineage>
        <taxon>Eukaryota</taxon>
        <taxon>Metazoa</taxon>
        <taxon>Chordata</taxon>
        <taxon>Craniata</taxon>
        <taxon>Vertebrata</taxon>
        <taxon>Chondrichthyes</taxon>
        <taxon>Holocephali</taxon>
        <taxon>Chimaeriformes</taxon>
        <taxon>Callorhinchidae</taxon>
        <taxon>Callorhinchus</taxon>
    </lineage>
</organism>
<evidence type="ECO:0000256" key="16">
    <source>
        <dbReference type="ARBA" id="ARBA00023136"/>
    </source>
</evidence>
<comment type="catalytic activity">
    <reaction evidence="32">
        <text>urate(in) + ATP + H2O = urate(out) + ADP + phosphate + H(+)</text>
        <dbReference type="Rhea" id="RHEA:16461"/>
        <dbReference type="ChEBI" id="CHEBI:15377"/>
        <dbReference type="ChEBI" id="CHEBI:15378"/>
        <dbReference type="ChEBI" id="CHEBI:17775"/>
        <dbReference type="ChEBI" id="CHEBI:30616"/>
        <dbReference type="ChEBI" id="CHEBI:43474"/>
        <dbReference type="ChEBI" id="CHEBI:456216"/>
    </reaction>
    <physiologicalReaction direction="left-to-right" evidence="32">
        <dbReference type="Rhea" id="RHEA:16462"/>
    </physiologicalReaction>
</comment>
<feature type="domain" description="ABC transporter" evidence="38">
    <location>
        <begin position="1"/>
        <end position="238"/>
    </location>
</feature>
<comment type="catalytic activity">
    <reaction evidence="27">
        <text>17beta-estradiol 17-O-(beta-D-glucuronate)(in) + ATP + H2O = 17beta-estradiol 17-O-(beta-D-glucuronate)(out) + ADP + phosphate + H(+)</text>
        <dbReference type="Rhea" id="RHEA:60128"/>
        <dbReference type="ChEBI" id="CHEBI:15377"/>
        <dbReference type="ChEBI" id="CHEBI:15378"/>
        <dbReference type="ChEBI" id="CHEBI:30616"/>
        <dbReference type="ChEBI" id="CHEBI:43474"/>
        <dbReference type="ChEBI" id="CHEBI:82961"/>
        <dbReference type="ChEBI" id="CHEBI:456216"/>
    </reaction>
    <physiologicalReaction direction="left-to-right" evidence="27">
        <dbReference type="Rhea" id="RHEA:60129"/>
    </physiologicalReaction>
</comment>
<keyword evidence="16 37" id="KW-0472">Membrane</keyword>
<comment type="catalytic activity">
    <reaction evidence="35">
        <text>5,7-dimethyl-2-methylamino-4-(3-pyridylmethyl)-1,3-benzothiazol-6-yl beta-D-glucuronate(in) + ATP + H2O = 5,7-dimethyl-2-methylamino-4-(3-pyridylmethyl)-1,3-benzothiazol-6-yl beta-D-glucuronate(out) + ADP + phosphate + H(+)</text>
        <dbReference type="Rhea" id="RHEA:61384"/>
        <dbReference type="ChEBI" id="CHEBI:15377"/>
        <dbReference type="ChEBI" id="CHEBI:15378"/>
        <dbReference type="ChEBI" id="CHEBI:30616"/>
        <dbReference type="ChEBI" id="CHEBI:43474"/>
        <dbReference type="ChEBI" id="CHEBI:144584"/>
        <dbReference type="ChEBI" id="CHEBI:456216"/>
    </reaction>
    <physiologicalReaction direction="left-to-right" evidence="35">
        <dbReference type="Rhea" id="RHEA:61385"/>
    </physiologicalReaction>
</comment>
<evidence type="ECO:0000256" key="31">
    <source>
        <dbReference type="ARBA" id="ARBA00048455"/>
    </source>
</evidence>
<comment type="catalytic activity">
    <reaction evidence="25">
        <text>estrone 3-sulfate(in) + ATP + H2O = estrone 3-sulfate(out) + ADP + phosphate + H(+)</text>
        <dbReference type="Rhea" id="RHEA:61348"/>
        <dbReference type="ChEBI" id="CHEBI:15377"/>
        <dbReference type="ChEBI" id="CHEBI:15378"/>
        <dbReference type="ChEBI" id="CHEBI:30616"/>
        <dbReference type="ChEBI" id="CHEBI:43474"/>
        <dbReference type="ChEBI" id="CHEBI:60050"/>
        <dbReference type="ChEBI" id="CHEBI:456216"/>
    </reaction>
    <physiologicalReaction direction="left-to-right" evidence="25">
        <dbReference type="Rhea" id="RHEA:61349"/>
    </physiologicalReaction>
</comment>
<evidence type="ECO:0000256" key="37">
    <source>
        <dbReference type="SAM" id="Phobius"/>
    </source>
</evidence>
<dbReference type="GO" id="GO:0016324">
    <property type="term" value="C:apical plasma membrane"/>
    <property type="evidence" value="ECO:0007669"/>
    <property type="project" value="UniProtKB-SubCell"/>
</dbReference>
<comment type="catalytic activity">
    <reaction evidence="26">
        <text>5,7-dimethyl-2-methylamino-4-(3-pyridylmethyl)-1,3-benzothiazol-6-yl sulfate(in) + ATP + H2O = 5,7-dimethyl-2-methylamino-4-(3-pyridylmethyl)-1,3-benzothiazol-6-yl sulfate(out) + ADP + phosphate + H(+)</text>
        <dbReference type="Rhea" id="RHEA:61376"/>
        <dbReference type="ChEBI" id="CHEBI:15377"/>
        <dbReference type="ChEBI" id="CHEBI:15378"/>
        <dbReference type="ChEBI" id="CHEBI:30616"/>
        <dbReference type="ChEBI" id="CHEBI:43474"/>
        <dbReference type="ChEBI" id="CHEBI:144583"/>
        <dbReference type="ChEBI" id="CHEBI:456216"/>
    </reaction>
    <physiologicalReaction direction="left-to-right" evidence="26">
        <dbReference type="Rhea" id="RHEA:61377"/>
    </physiologicalReaction>
</comment>
<sequence>MDFAGVIQDIVWTISFLFYSGIMSPGMNAILGPTGSGKSSLLDILAARKAEAGLTGELLLDGAPQPPNFKCISGYVIQDDVVMGTLTVRENLQFSAALRLPRHIGRIEQNKRIDKVIKELGLTEVANSKVGTQLIRGVSGGERKRTNIGMELIINPTVLFLDEPTTGLDASTAHAVLLLLKRMSKQGKTIIFSIHQPRYSIFKLFDSLTLLANGRMIFQGPAFKALDYFATIGYNCEPYNNPADFFLDIINGDSTAVEASCLVDVNPIGCNLVVSKLAIMFSKSTYSSEMMAKLKQLSEAKKGSESFHRQIMYSTSFSHQLKWLTKRSFKNLLRSPQTSVAQILVSLSMGLVVGALSFGVKNDLNGIQNRVGALFFMTTNLCFSSLSAIELFVIEKKIFIHEYISGYYRIFAYFLSKLLVDLIPMRALPATVLATVTYFMIGLKQTVSAFLTLVLTLIQVSTTATSMALAISTGYNVVAVANLLVTLCFIFMVILSGLLVNLVSIVSWLSWLQYLSIPRYGLRALQINEFTGLKFCNNSHHIMTSVSYRCTGEQYLHSQGIDATAWGLWQNHVALILMMVIFLMISYAKLCFMKKFS</sequence>
<keyword evidence="11" id="KW-0067">ATP-binding</keyword>
<name>A0A4W3J9Y3_CALMI</name>
<comment type="catalytic activity">
    <reaction evidence="36">
        <text>itaconate(in) + ATP + H2O = itaconate(out) + ADP + phosphate + H(+)</text>
        <dbReference type="Rhea" id="RHEA:82291"/>
        <dbReference type="ChEBI" id="CHEBI:15377"/>
        <dbReference type="ChEBI" id="CHEBI:15378"/>
        <dbReference type="ChEBI" id="CHEBI:17240"/>
        <dbReference type="ChEBI" id="CHEBI:30616"/>
        <dbReference type="ChEBI" id="CHEBI:43474"/>
        <dbReference type="ChEBI" id="CHEBI:456216"/>
    </reaction>
    <physiologicalReaction direction="left-to-right" evidence="36">
        <dbReference type="Rhea" id="RHEA:82292"/>
    </physiologicalReaction>
</comment>
<feature type="transmembrane region" description="Helical" evidence="37">
    <location>
        <begin position="573"/>
        <end position="592"/>
    </location>
</feature>
<dbReference type="EC" id="7.6.2.2" evidence="4"/>
<keyword evidence="10" id="KW-0547">Nucleotide-binding</keyword>
<reference evidence="40" key="1">
    <citation type="journal article" date="2006" name="Science">
        <title>Ancient noncoding elements conserved in the human genome.</title>
        <authorList>
            <person name="Venkatesh B."/>
            <person name="Kirkness E.F."/>
            <person name="Loh Y.H."/>
            <person name="Halpern A.L."/>
            <person name="Lee A.P."/>
            <person name="Johnson J."/>
            <person name="Dandona N."/>
            <person name="Viswanathan L.D."/>
            <person name="Tay A."/>
            <person name="Venter J.C."/>
            <person name="Strausberg R.L."/>
            <person name="Brenner S."/>
        </authorList>
    </citation>
    <scope>NUCLEOTIDE SEQUENCE [LARGE SCALE GENOMIC DNA]</scope>
</reference>
<dbReference type="Gene3D" id="3.40.50.300">
    <property type="entry name" value="P-loop containing nucleotide triphosphate hydrolases"/>
    <property type="match status" value="1"/>
</dbReference>
<comment type="subunit">
    <text evidence="22">Homodimer; disulfide-linked. The minimal functional unit is a homodimer, but the major oligomeric form in plasma membrane is a homotetramer with possibility of higher order oligomerization up to homododecamers.</text>
</comment>
<evidence type="ECO:0000256" key="36">
    <source>
        <dbReference type="ARBA" id="ARBA00052001"/>
    </source>
</evidence>
<evidence type="ECO:0000256" key="30">
    <source>
        <dbReference type="ARBA" id="ARBA00048296"/>
    </source>
</evidence>
<comment type="catalytic activity">
    <reaction evidence="31">
        <text>pheophorbide a(in) + ATP + H2O = pheophorbide a(out) + ADP + phosphate + H(+)</text>
        <dbReference type="Rhea" id="RHEA:61360"/>
        <dbReference type="ChEBI" id="CHEBI:15377"/>
        <dbReference type="ChEBI" id="CHEBI:15378"/>
        <dbReference type="ChEBI" id="CHEBI:30616"/>
        <dbReference type="ChEBI" id="CHEBI:43474"/>
        <dbReference type="ChEBI" id="CHEBI:58687"/>
        <dbReference type="ChEBI" id="CHEBI:456216"/>
    </reaction>
    <physiologicalReaction direction="left-to-right" evidence="31">
        <dbReference type="Rhea" id="RHEA:61361"/>
    </physiologicalReaction>
</comment>
<evidence type="ECO:0000256" key="18">
    <source>
        <dbReference type="ARBA" id="ARBA00023180"/>
    </source>
</evidence>
<comment type="catalytic activity">
    <reaction evidence="24">
        <text>sphing-4-enine 1-phosphate(in) + ATP + H2O = sphing-4-enine 1-phosphate(out) + ADP + phosphate + H(+)</text>
        <dbReference type="Rhea" id="RHEA:38951"/>
        <dbReference type="ChEBI" id="CHEBI:15377"/>
        <dbReference type="ChEBI" id="CHEBI:15378"/>
        <dbReference type="ChEBI" id="CHEBI:30616"/>
        <dbReference type="ChEBI" id="CHEBI:43474"/>
        <dbReference type="ChEBI" id="CHEBI:60119"/>
        <dbReference type="ChEBI" id="CHEBI:456216"/>
    </reaction>
    <physiologicalReaction direction="left-to-right" evidence="24">
        <dbReference type="Rhea" id="RHEA:38952"/>
    </physiologicalReaction>
</comment>
<dbReference type="InterPro" id="IPR027417">
    <property type="entry name" value="P-loop_NTPase"/>
</dbReference>
<evidence type="ECO:0000256" key="22">
    <source>
        <dbReference type="ARBA" id="ARBA00046614"/>
    </source>
</evidence>
<dbReference type="CDD" id="cd03213">
    <property type="entry name" value="ABCG_EPDR"/>
    <property type="match status" value="1"/>
</dbReference>
<evidence type="ECO:0000256" key="33">
    <source>
        <dbReference type="ARBA" id="ARBA00049018"/>
    </source>
</evidence>
<feature type="transmembrane region" description="Helical" evidence="37">
    <location>
        <begin position="340"/>
        <end position="360"/>
    </location>
</feature>
<evidence type="ECO:0000256" key="23">
    <source>
        <dbReference type="ARBA" id="ARBA00047279"/>
    </source>
</evidence>
<dbReference type="Pfam" id="PF01061">
    <property type="entry name" value="ABC2_membrane"/>
    <property type="match status" value="1"/>
</dbReference>
<evidence type="ECO:0000256" key="26">
    <source>
        <dbReference type="ARBA" id="ARBA00047542"/>
    </source>
</evidence>
<dbReference type="GO" id="GO:0032217">
    <property type="term" value="F:riboflavin transmembrane transporter activity"/>
    <property type="evidence" value="ECO:0007669"/>
    <property type="project" value="TreeGrafter"/>
</dbReference>
<keyword evidence="13 37" id="KW-1133">Transmembrane helix</keyword>
<evidence type="ECO:0000256" key="32">
    <source>
        <dbReference type="ARBA" id="ARBA00048665"/>
    </source>
</evidence>
<dbReference type="Pfam" id="PF00005">
    <property type="entry name" value="ABC_tran"/>
    <property type="match status" value="1"/>
</dbReference>
<keyword evidence="15" id="KW-0496">Mitochondrion</keyword>
<reference evidence="40" key="3">
    <citation type="journal article" date="2014" name="Nature">
        <title>Elephant shark genome provides unique insights into gnathostome evolution.</title>
        <authorList>
            <consortium name="International Elephant Shark Genome Sequencing Consortium"/>
            <person name="Venkatesh B."/>
            <person name="Lee A.P."/>
            <person name="Ravi V."/>
            <person name="Maurya A.K."/>
            <person name="Lian M.M."/>
            <person name="Swann J.B."/>
            <person name="Ohta Y."/>
            <person name="Flajnik M.F."/>
            <person name="Sutoh Y."/>
            <person name="Kasahara M."/>
            <person name="Hoon S."/>
            <person name="Gangu V."/>
            <person name="Roy S.W."/>
            <person name="Irimia M."/>
            <person name="Korzh V."/>
            <person name="Kondrychyn I."/>
            <person name="Lim Z.W."/>
            <person name="Tay B.H."/>
            <person name="Tohari S."/>
            <person name="Kong K.W."/>
            <person name="Ho S."/>
            <person name="Lorente-Galdos B."/>
            <person name="Quilez J."/>
            <person name="Marques-Bonet T."/>
            <person name="Raney B.J."/>
            <person name="Ingham P.W."/>
            <person name="Tay A."/>
            <person name="Hillier L.W."/>
            <person name="Minx P."/>
            <person name="Boehm T."/>
            <person name="Wilson R.K."/>
            <person name="Brenner S."/>
            <person name="Warren W.C."/>
        </authorList>
    </citation>
    <scope>NUCLEOTIDE SEQUENCE [LARGE SCALE GENOMIC DNA]</scope>
</reference>
<dbReference type="InterPro" id="IPR003593">
    <property type="entry name" value="AAA+_ATPase"/>
</dbReference>
<dbReference type="SUPFAM" id="SSF52540">
    <property type="entry name" value="P-loop containing nucleoside triphosphate hydrolases"/>
    <property type="match status" value="1"/>
</dbReference>
<evidence type="ECO:0000256" key="7">
    <source>
        <dbReference type="ARBA" id="ARBA00022475"/>
    </source>
</evidence>
<evidence type="ECO:0000256" key="15">
    <source>
        <dbReference type="ARBA" id="ARBA00023128"/>
    </source>
</evidence>
<dbReference type="Ensembl" id="ENSCMIT00000039570.1">
    <property type="protein sequence ID" value="ENSCMIP00000039007.1"/>
    <property type="gene ID" value="ENSCMIG00000016357.1"/>
</dbReference>
<evidence type="ECO:0000313" key="40">
    <source>
        <dbReference type="Proteomes" id="UP000314986"/>
    </source>
</evidence>
<accession>A0A4W3J9Y3</accession>
<reference evidence="39" key="4">
    <citation type="submission" date="2025-08" db="UniProtKB">
        <authorList>
            <consortium name="Ensembl"/>
        </authorList>
    </citation>
    <scope>IDENTIFICATION</scope>
</reference>
<dbReference type="InterPro" id="IPR013525">
    <property type="entry name" value="ABC2_TM"/>
</dbReference>
<dbReference type="AlphaFoldDB" id="A0A4W3J9Y3"/>
<evidence type="ECO:0000256" key="17">
    <source>
        <dbReference type="ARBA" id="ARBA00023157"/>
    </source>
</evidence>
<evidence type="ECO:0000256" key="19">
    <source>
        <dbReference type="ARBA" id="ARBA00031839"/>
    </source>
</evidence>
<evidence type="ECO:0000256" key="29">
    <source>
        <dbReference type="ARBA" id="ARBA00048280"/>
    </source>
</evidence>
<evidence type="ECO:0000256" key="13">
    <source>
        <dbReference type="ARBA" id="ARBA00022989"/>
    </source>
</evidence>
<keyword evidence="12" id="KW-1278">Translocase</keyword>
<reference evidence="40" key="2">
    <citation type="journal article" date="2007" name="PLoS Biol.">
        <title>Survey sequencing and comparative analysis of the elephant shark (Callorhinchus milii) genome.</title>
        <authorList>
            <person name="Venkatesh B."/>
            <person name="Kirkness E.F."/>
            <person name="Loh Y.H."/>
            <person name="Halpern A.L."/>
            <person name="Lee A.P."/>
            <person name="Johnson J."/>
            <person name="Dandona N."/>
            <person name="Viswanathan L.D."/>
            <person name="Tay A."/>
            <person name="Venter J.C."/>
            <person name="Strausberg R.L."/>
            <person name="Brenner S."/>
        </authorList>
    </citation>
    <scope>NUCLEOTIDE SEQUENCE [LARGE SCALE GENOMIC DNA]</scope>
</reference>
<gene>
    <name evidence="39" type="primary">LOC103177674</name>
</gene>
<dbReference type="PANTHER" id="PTHR48041:SF92">
    <property type="entry name" value="BROAD SUBSTRATE SPECIFICITY ATP-BINDING CASSETTE TRANSPORTER ABCG2"/>
    <property type="match status" value="1"/>
</dbReference>
<dbReference type="GeneTree" id="ENSGT00940000162658"/>
<evidence type="ECO:0000256" key="9">
    <source>
        <dbReference type="ARBA" id="ARBA00022692"/>
    </source>
</evidence>
<dbReference type="GO" id="GO:0031966">
    <property type="term" value="C:mitochondrial membrane"/>
    <property type="evidence" value="ECO:0007669"/>
    <property type="project" value="UniProtKB-SubCell"/>
</dbReference>
<evidence type="ECO:0000256" key="12">
    <source>
        <dbReference type="ARBA" id="ARBA00022967"/>
    </source>
</evidence>
<feature type="transmembrane region" description="Helical" evidence="37">
    <location>
        <begin position="372"/>
        <end position="394"/>
    </location>
</feature>
<evidence type="ECO:0000256" key="25">
    <source>
        <dbReference type="ARBA" id="ARBA00047516"/>
    </source>
</evidence>
<dbReference type="Pfam" id="PF19055">
    <property type="entry name" value="ABC2_membrane_7"/>
    <property type="match status" value="1"/>
</dbReference>